<comment type="caution">
    <text evidence="1">The sequence shown here is derived from an EMBL/GenBank/DDBJ whole genome shotgun (WGS) entry which is preliminary data.</text>
</comment>
<reference evidence="1 2" key="1">
    <citation type="journal article" date="2024" name="Appl. Environ. Microbiol.">
        <title>Pontiella agarivorans sp. nov., a novel marine anaerobic bacterium capable of degrading macroalgal polysaccharides and fixing nitrogen.</title>
        <authorList>
            <person name="Liu N."/>
            <person name="Kivenson V."/>
            <person name="Peng X."/>
            <person name="Cui Z."/>
            <person name="Lankiewicz T.S."/>
            <person name="Gosselin K.M."/>
            <person name="English C.J."/>
            <person name="Blair E.M."/>
            <person name="O'Malley M.A."/>
            <person name="Valentine D.L."/>
        </authorList>
    </citation>
    <scope>NUCLEOTIDE SEQUENCE [LARGE SCALE GENOMIC DNA]</scope>
    <source>
        <strain evidence="1 2">NLcol2</strain>
    </source>
</reference>
<accession>A0ABU5MU74</accession>
<dbReference type="RefSeq" id="WP_322607567.1">
    <property type="nucleotide sequence ID" value="NZ_JARVCO010000004.1"/>
</dbReference>
<organism evidence="1 2">
    <name type="scientific">Pontiella agarivorans</name>
    <dbReference type="NCBI Taxonomy" id="3038953"/>
    <lineage>
        <taxon>Bacteria</taxon>
        <taxon>Pseudomonadati</taxon>
        <taxon>Kiritimatiellota</taxon>
        <taxon>Kiritimatiellia</taxon>
        <taxon>Kiritimatiellales</taxon>
        <taxon>Pontiellaceae</taxon>
        <taxon>Pontiella</taxon>
    </lineage>
</organism>
<proteinExistence type="predicted"/>
<dbReference type="Proteomes" id="UP001290861">
    <property type="component" value="Unassembled WGS sequence"/>
</dbReference>
<sequence>MIRMNFMKSVQADRVLKAVMDGVTDYEVIAQRAGMEPDLLVEKSEVIDRAIQLMRGFYRYAHENMKPAGLPPPRNPYLNPKKVMDEQASEYFAFECVQRIGMTQEKCIWTCGQLGLGEECAGLALENVTMPWRTSNGWKSYARMNAEGVFVLMDKPPVKLKRHVERMLSELVE</sequence>
<gene>
    <name evidence="1" type="ORF">P9H32_03930</name>
</gene>
<evidence type="ECO:0000313" key="1">
    <source>
        <dbReference type="EMBL" id="MDZ8117764.1"/>
    </source>
</evidence>
<dbReference type="EMBL" id="JARVCO010000004">
    <property type="protein sequence ID" value="MDZ8117764.1"/>
    <property type="molecule type" value="Genomic_DNA"/>
</dbReference>
<evidence type="ECO:0000313" key="2">
    <source>
        <dbReference type="Proteomes" id="UP001290861"/>
    </source>
</evidence>
<name>A0ABU5MU74_9BACT</name>
<keyword evidence="2" id="KW-1185">Reference proteome</keyword>
<protein>
    <submittedName>
        <fullName evidence="1">Uncharacterized protein</fullName>
    </submittedName>
</protein>